<dbReference type="PANTHER" id="PTHR43176:SF3">
    <property type="entry name" value="3-HYDROXYISOBUTYRYL-COA HYDROLASE, MITOCHONDRIAL"/>
    <property type="match status" value="1"/>
</dbReference>
<keyword evidence="3" id="KW-0378">Hydrolase</keyword>
<dbReference type="PANTHER" id="PTHR43176">
    <property type="entry name" value="3-HYDROXYISOBUTYRYL-COA HYDROLASE-RELATED"/>
    <property type="match status" value="1"/>
</dbReference>
<evidence type="ECO:0000313" key="6">
    <source>
        <dbReference type="Proteomes" id="UP000794436"/>
    </source>
</evidence>
<name>A0A8K1FII3_PYTOL</name>
<evidence type="ECO:0000313" key="5">
    <source>
        <dbReference type="EMBL" id="TMW63856.1"/>
    </source>
</evidence>
<dbReference type="GO" id="GO:0003860">
    <property type="term" value="F:3-hydroxyisobutyryl-CoA hydrolase activity"/>
    <property type="evidence" value="ECO:0007669"/>
    <property type="project" value="UniProtKB-EC"/>
</dbReference>
<dbReference type="EC" id="3.1.2.4" evidence="2"/>
<evidence type="ECO:0000256" key="1">
    <source>
        <dbReference type="ARBA" id="ARBA00001709"/>
    </source>
</evidence>
<dbReference type="GO" id="GO:0006574">
    <property type="term" value="P:L-valine catabolic process"/>
    <property type="evidence" value="ECO:0007669"/>
    <property type="project" value="TreeGrafter"/>
</dbReference>
<dbReference type="Pfam" id="PF16113">
    <property type="entry name" value="ECH_2"/>
    <property type="match status" value="1"/>
</dbReference>
<evidence type="ECO:0000256" key="3">
    <source>
        <dbReference type="ARBA" id="ARBA00022801"/>
    </source>
</evidence>
<dbReference type="Proteomes" id="UP000794436">
    <property type="component" value="Unassembled WGS sequence"/>
</dbReference>
<dbReference type="InterPro" id="IPR032259">
    <property type="entry name" value="HIBYL-CoA-H"/>
</dbReference>
<evidence type="ECO:0000256" key="2">
    <source>
        <dbReference type="ARBA" id="ARBA00011915"/>
    </source>
</evidence>
<gene>
    <name evidence="5" type="ORF">Poli38472_002797</name>
</gene>
<evidence type="ECO:0000259" key="4">
    <source>
        <dbReference type="Pfam" id="PF16113"/>
    </source>
</evidence>
<dbReference type="EMBL" id="SPLM01000072">
    <property type="protein sequence ID" value="TMW63856.1"/>
    <property type="molecule type" value="Genomic_DNA"/>
</dbReference>
<protein>
    <recommendedName>
        <fullName evidence="2">3-hydroxyisobutyryl-CoA hydrolase</fullName>
        <ecNumber evidence="2">3.1.2.4</ecNumber>
    </recommendedName>
</protein>
<dbReference type="CDD" id="cd06558">
    <property type="entry name" value="crotonase-like"/>
    <property type="match status" value="1"/>
</dbReference>
<keyword evidence="6" id="KW-1185">Reference proteome</keyword>
<dbReference type="InterPro" id="IPR029045">
    <property type="entry name" value="ClpP/crotonase-like_dom_sf"/>
</dbReference>
<dbReference type="Gene3D" id="3.90.226.10">
    <property type="entry name" value="2-enoyl-CoA Hydratase, Chain A, domain 1"/>
    <property type="match status" value="1"/>
</dbReference>
<comment type="catalytic activity">
    <reaction evidence="1">
        <text>3-hydroxy-2-methylpropanoyl-CoA + H2O = 3-hydroxy-2-methylpropanoate + CoA + H(+)</text>
        <dbReference type="Rhea" id="RHEA:20888"/>
        <dbReference type="ChEBI" id="CHEBI:11805"/>
        <dbReference type="ChEBI" id="CHEBI:15377"/>
        <dbReference type="ChEBI" id="CHEBI:15378"/>
        <dbReference type="ChEBI" id="CHEBI:57287"/>
        <dbReference type="ChEBI" id="CHEBI:57340"/>
        <dbReference type="EC" id="3.1.2.4"/>
    </reaction>
</comment>
<dbReference type="NCBIfam" id="NF004127">
    <property type="entry name" value="PRK05617.1"/>
    <property type="match status" value="1"/>
</dbReference>
<accession>A0A8K1FII3</accession>
<comment type="caution">
    <text evidence="5">The sequence shown here is derived from an EMBL/GenBank/DDBJ whole genome shotgun (WGS) entry which is preliminary data.</text>
</comment>
<organism evidence="5 6">
    <name type="scientific">Pythium oligandrum</name>
    <name type="common">Mycoparasitic fungus</name>
    <dbReference type="NCBI Taxonomy" id="41045"/>
    <lineage>
        <taxon>Eukaryota</taxon>
        <taxon>Sar</taxon>
        <taxon>Stramenopiles</taxon>
        <taxon>Oomycota</taxon>
        <taxon>Peronosporomycetes</taxon>
        <taxon>Pythiales</taxon>
        <taxon>Pythiaceae</taxon>
        <taxon>Pythium</taxon>
    </lineage>
</organism>
<proteinExistence type="predicted"/>
<reference evidence="5" key="1">
    <citation type="submission" date="2019-03" db="EMBL/GenBank/DDBJ databases">
        <title>Long read genome sequence of the mycoparasitic Pythium oligandrum ATCC 38472 isolated from sugarbeet rhizosphere.</title>
        <authorList>
            <person name="Gaulin E."/>
        </authorList>
    </citation>
    <scope>NUCLEOTIDE SEQUENCE</scope>
    <source>
        <strain evidence="5">ATCC 38472_TT</strain>
    </source>
</reference>
<feature type="domain" description="Enoyl-CoA hydratase/isomerase" evidence="4">
    <location>
        <begin position="50"/>
        <end position="409"/>
    </location>
</feature>
<sequence length="425" mass="47736">MTLSKAMLRVRMLERHVRRPVTSTQAAFSTKPSVHDDFADIAYGQDTGLRTVQFNRPKVLNALNLPMVHHLTKRLHKIEANENVNAIIFSGAGEKAFCAGGDIRSLYDNGKDASTRQVAYDFFRHEYRLNYLLATTEKPIISFLNGVTMGGGVGLSMHGKFVVATEKTLFAMPETAIGFFPDVGASYLLPRLGRKVVEGENYEADVPKSRAVKGQGLGTYLALTGDRVKGKEVIGFGLATHYLPTNEYETLVHHLTGLEFPSTMPQDERDEMIHEAIEELETDEAFQEVDPEYLETVENIFGAQNDDDTVEGIFSRLEKNGSDWAKQTLATLKAMSPLSLKVTLEQMRQGAVKNCAECFQMEYRIATRMMENPDFFEGVRAVIVDKDKSPKWRHKDITQVSQEEVTRYFAPLAEDQELVLYTSSE</sequence>
<dbReference type="AlphaFoldDB" id="A0A8K1FII3"/>
<dbReference type="OrthoDB" id="1737613at2759"/>
<dbReference type="SUPFAM" id="SSF52096">
    <property type="entry name" value="ClpP/crotonase"/>
    <property type="match status" value="1"/>
</dbReference>
<dbReference type="InterPro" id="IPR045004">
    <property type="entry name" value="ECH_dom"/>
</dbReference>